<keyword evidence="1" id="KW-1185">Reference proteome</keyword>
<proteinExistence type="predicted"/>
<organism evidence="1 2">
    <name type="scientific">Steinernema glaseri</name>
    <dbReference type="NCBI Taxonomy" id="37863"/>
    <lineage>
        <taxon>Eukaryota</taxon>
        <taxon>Metazoa</taxon>
        <taxon>Ecdysozoa</taxon>
        <taxon>Nematoda</taxon>
        <taxon>Chromadorea</taxon>
        <taxon>Rhabditida</taxon>
        <taxon>Tylenchina</taxon>
        <taxon>Panagrolaimomorpha</taxon>
        <taxon>Strongyloidoidea</taxon>
        <taxon>Steinernematidae</taxon>
        <taxon>Steinernema</taxon>
    </lineage>
</organism>
<accession>A0A1I7YRE0</accession>
<dbReference type="AlphaFoldDB" id="A0A1I7YRE0"/>
<sequence length="73" mass="8379">MLLKFFNGLLTKPSAICKEVYHTFLFEHLSYAIKTVLCHDIKDGSAYRTLMQTKVRFSRGAVKSTFVLLLYSS</sequence>
<protein>
    <submittedName>
        <fullName evidence="2">Secreted protein</fullName>
    </submittedName>
</protein>
<evidence type="ECO:0000313" key="2">
    <source>
        <dbReference type="WBParaSite" id="L893_g1894.t1"/>
    </source>
</evidence>
<dbReference type="Proteomes" id="UP000095287">
    <property type="component" value="Unplaced"/>
</dbReference>
<evidence type="ECO:0000313" key="1">
    <source>
        <dbReference type="Proteomes" id="UP000095287"/>
    </source>
</evidence>
<dbReference type="WBParaSite" id="L893_g1894.t1">
    <property type="protein sequence ID" value="L893_g1894.t1"/>
    <property type="gene ID" value="L893_g1894"/>
</dbReference>
<reference evidence="2" key="1">
    <citation type="submission" date="2016-11" db="UniProtKB">
        <authorList>
            <consortium name="WormBaseParasite"/>
        </authorList>
    </citation>
    <scope>IDENTIFICATION</scope>
</reference>
<name>A0A1I7YRE0_9BILA</name>